<accession>A0A250X1W5</accession>
<dbReference type="Pfam" id="PF25483">
    <property type="entry name" value="DUF7906"/>
    <property type="match status" value="1"/>
</dbReference>
<proteinExistence type="predicted"/>
<comment type="caution">
    <text evidence="3">The sequence shown here is derived from an EMBL/GenBank/DDBJ whole genome shotgun (WGS) entry which is preliminary data.</text>
</comment>
<evidence type="ECO:0000259" key="2">
    <source>
        <dbReference type="Pfam" id="PF25483"/>
    </source>
</evidence>
<keyword evidence="1" id="KW-0732">Signal</keyword>
<feature type="domain" description="DUF7906" evidence="2">
    <location>
        <begin position="86"/>
        <end position="322"/>
    </location>
</feature>
<dbReference type="InterPro" id="IPR057228">
    <property type="entry name" value="DUF7906"/>
</dbReference>
<dbReference type="STRING" id="1157962.A0A250X1W5"/>
<dbReference type="EMBL" id="BEGY01000020">
    <property type="protein sequence ID" value="GAX76929.1"/>
    <property type="molecule type" value="Genomic_DNA"/>
</dbReference>
<protein>
    <recommendedName>
        <fullName evidence="2">DUF7906 domain-containing protein</fullName>
    </recommendedName>
</protein>
<sequence length="710" mass="79428">MVSLLNTSICFAIFLAICMHASSEGERKRLFVKSRARTLLSQIVLNATNERDPYTHLRQSMRQSWRLEPYRNISQLKDSFLSVPSRIIVAVKLVGFTGPDSLQSGIPLSSDLLNSHLENLQRDLHAVVLQPEIQHLAVQPSIHFEVSHLNVGVAQQINHELNRALANEKARPGWNQFEEVRLNYRTVDRVIEEQELMSQSARVAAKLEGTASWTVYIVHPKSLSAGDKPQPYAYSYEEPGSEKLSVNQSCPGSSYVSSSLPYVWVDIRAGPCVYGPKGGHRGQVMTHSFPHPMFYKDDVVTKAIIPDLAALVWSACQHMVWPPMLHEEVDTRESLLIQVIHMYDSLAPPPDRLDQLALQATLRSALTTEVLKSIQVSEVWISFAHCDACVNSYTMALKLHTAQDDGKVFHQARTVKVLDRLVAHTALREHKDDIMAYAGLHFAEDRSKRVFPVFVFDISEGGPYGILFDGAVKATAFSDMAIAVSSRADAVTSHFLCRYSKVEPPAGDITREVLAAILSAVWAVPDPALYYSAGSGQTEDYRWSVGNTPFGPLSHKISLTTPLIQAAKRNTVISLMEKLIRRITRLLDAFEIMSYNGRLDQDSLRDQRDEVIIRLTMAQYKLEEAGKMLGQWNVADAARMVRSMTFDVNAIESKARKLSRKVNGQMQCEGKTSVLSIWWAPVGAVLAWPLAIWVRARLSSAYSSKQGKIY</sequence>
<organism evidence="3 4">
    <name type="scientific">Chlamydomonas eustigma</name>
    <dbReference type="NCBI Taxonomy" id="1157962"/>
    <lineage>
        <taxon>Eukaryota</taxon>
        <taxon>Viridiplantae</taxon>
        <taxon>Chlorophyta</taxon>
        <taxon>core chlorophytes</taxon>
        <taxon>Chlorophyceae</taxon>
        <taxon>CS clade</taxon>
        <taxon>Chlamydomonadales</taxon>
        <taxon>Chlamydomonadaceae</taxon>
        <taxon>Chlamydomonas</taxon>
    </lineage>
</organism>
<name>A0A250X1W5_9CHLO</name>
<dbReference type="PANTHER" id="PTHR31515:SF4">
    <property type="entry name" value="TRANSMEMBRANE PROTEIN"/>
    <property type="match status" value="1"/>
</dbReference>
<dbReference type="AlphaFoldDB" id="A0A250X1W5"/>
<keyword evidence="4" id="KW-1185">Reference proteome</keyword>
<evidence type="ECO:0000256" key="1">
    <source>
        <dbReference type="SAM" id="SignalP"/>
    </source>
</evidence>
<evidence type="ECO:0000313" key="4">
    <source>
        <dbReference type="Proteomes" id="UP000232323"/>
    </source>
</evidence>
<gene>
    <name evidence="3" type="ORF">CEUSTIGMA_g4376.t1</name>
</gene>
<dbReference type="Proteomes" id="UP000232323">
    <property type="component" value="Unassembled WGS sequence"/>
</dbReference>
<reference evidence="3 4" key="1">
    <citation type="submission" date="2017-08" db="EMBL/GenBank/DDBJ databases">
        <title>Acidophilic green algal genome provides insights into adaptation to an acidic environment.</title>
        <authorList>
            <person name="Hirooka S."/>
            <person name="Hirose Y."/>
            <person name="Kanesaki Y."/>
            <person name="Higuchi S."/>
            <person name="Fujiwara T."/>
            <person name="Onuma R."/>
            <person name="Era A."/>
            <person name="Ohbayashi R."/>
            <person name="Uzuka A."/>
            <person name="Nozaki H."/>
            <person name="Yoshikawa H."/>
            <person name="Miyagishima S.Y."/>
        </authorList>
    </citation>
    <scope>NUCLEOTIDE SEQUENCE [LARGE SCALE GENOMIC DNA]</scope>
    <source>
        <strain evidence="3 4">NIES-2499</strain>
    </source>
</reference>
<feature type="chain" id="PRO_5012964967" description="DUF7906 domain-containing protein" evidence="1">
    <location>
        <begin position="26"/>
        <end position="710"/>
    </location>
</feature>
<dbReference type="OrthoDB" id="18100at2759"/>
<feature type="signal peptide" evidence="1">
    <location>
        <begin position="1"/>
        <end position="25"/>
    </location>
</feature>
<evidence type="ECO:0000313" key="3">
    <source>
        <dbReference type="EMBL" id="GAX76929.1"/>
    </source>
</evidence>
<dbReference type="PANTHER" id="PTHR31515">
    <property type="entry name" value="TRANSMEMBRANE PROTEIN-RELATED"/>
    <property type="match status" value="1"/>
</dbReference>